<dbReference type="AlphaFoldDB" id="A0A4Z2FIM3"/>
<name>A0A4Z2FIM3_9TELE</name>
<feature type="compositionally biased region" description="Polar residues" evidence="1">
    <location>
        <begin position="32"/>
        <end position="46"/>
    </location>
</feature>
<sequence>MSNNGPAQPRSAPPSPSADPRSALAPSRGPVCSTQLVPEQSGPNNDESSEVCGLTGRCVHWVQQYEFFLHCIRHVENNDIETACGLADGFVYAYIEALFVRSTVRDQNSVLDVLIRSTALLFVLQCCPLVVDFGITGDMIP</sequence>
<gene>
    <name evidence="2" type="ORF">EYF80_048785</name>
</gene>
<dbReference type="EMBL" id="SRLO01001139">
    <property type="protein sequence ID" value="TNN41048.1"/>
    <property type="molecule type" value="Genomic_DNA"/>
</dbReference>
<organism evidence="2 3">
    <name type="scientific">Liparis tanakae</name>
    <name type="common">Tanaka's snailfish</name>
    <dbReference type="NCBI Taxonomy" id="230148"/>
    <lineage>
        <taxon>Eukaryota</taxon>
        <taxon>Metazoa</taxon>
        <taxon>Chordata</taxon>
        <taxon>Craniata</taxon>
        <taxon>Vertebrata</taxon>
        <taxon>Euteleostomi</taxon>
        <taxon>Actinopterygii</taxon>
        <taxon>Neopterygii</taxon>
        <taxon>Teleostei</taxon>
        <taxon>Neoteleostei</taxon>
        <taxon>Acanthomorphata</taxon>
        <taxon>Eupercaria</taxon>
        <taxon>Perciformes</taxon>
        <taxon>Cottioidei</taxon>
        <taxon>Cottales</taxon>
        <taxon>Liparidae</taxon>
        <taxon>Liparis</taxon>
    </lineage>
</organism>
<evidence type="ECO:0000256" key="1">
    <source>
        <dbReference type="SAM" id="MobiDB-lite"/>
    </source>
</evidence>
<reference evidence="2 3" key="1">
    <citation type="submission" date="2019-03" db="EMBL/GenBank/DDBJ databases">
        <title>First draft genome of Liparis tanakae, snailfish: a comprehensive survey of snailfish specific genes.</title>
        <authorList>
            <person name="Kim W."/>
            <person name="Song I."/>
            <person name="Jeong J.-H."/>
            <person name="Kim D."/>
            <person name="Kim S."/>
            <person name="Ryu S."/>
            <person name="Song J.Y."/>
            <person name="Lee S.K."/>
        </authorList>
    </citation>
    <scope>NUCLEOTIDE SEQUENCE [LARGE SCALE GENOMIC DNA]</scope>
    <source>
        <tissue evidence="2">Muscle</tissue>
    </source>
</reference>
<keyword evidence="3" id="KW-1185">Reference proteome</keyword>
<evidence type="ECO:0000313" key="2">
    <source>
        <dbReference type="EMBL" id="TNN41048.1"/>
    </source>
</evidence>
<dbReference type="Proteomes" id="UP000314294">
    <property type="component" value="Unassembled WGS sequence"/>
</dbReference>
<feature type="region of interest" description="Disordered" evidence="1">
    <location>
        <begin position="1"/>
        <end position="48"/>
    </location>
</feature>
<feature type="compositionally biased region" description="Low complexity" evidence="1">
    <location>
        <begin position="1"/>
        <end position="10"/>
    </location>
</feature>
<accession>A0A4Z2FIM3</accession>
<proteinExistence type="predicted"/>
<comment type="caution">
    <text evidence="2">The sequence shown here is derived from an EMBL/GenBank/DDBJ whole genome shotgun (WGS) entry which is preliminary data.</text>
</comment>
<protein>
    <submittedName>
        <fullName evidence="2">Uncharacterized protein</fullName>
    </submittedName>
</protein>
<feature type="compositionally biased region" description="Low complexity" evidence="1">
    <location>
        <begin position="18"/>
        <end position="28"/>
    </location>
</feature>
<evidence type="ECO:0000313" key="3">
    <source>
        <dbReference type="Proteomes" id="UP000314294"/>
    </source>
</evidence>